<feature type="region of interest" description="Disordered" evidence="7">
    <location>
        <begin position="35"/>
        <end position="73"/>
    </location>
</feature>
<dbReference type="InterPro" id="IPR013767">
    <property type="entry name" value="PAS_fold"/>
</dbReference>
<evidence type="ECO:0000256" key="6">
    <source>
        <dbReference type="ARBA" id="ARBA00023242"/>
    </source>
</evidence>
<dbReference type="SUPFAM" id="SSF47459">
    <property type="entry name" value="HLH, helix-loop-helix DNA-binding domain"/>
    <property type="match status" value="1"/>
</dbReference>
<keyword evidence="2" id="KW-0677">Repeat</keyword>
<dbReference type="SUPFAM" id="SSF55785">
    <property type="entry name" value="PYP-like sensor domain (PAS domain)"/>
    <property type="match status" value="2"/>
</dbReference>
<dbReference type="SMART" id="SM00086">
    <property type="entry name" value="PAC"/>
    <property type="match status" value="1"/>
</dbReference>
<feature type="compositionally biased region" description="Low complexity" evidence="7">
    <location>
        <begin position="608"/>
        <end position="630"/>
    </location>
</feature>
<evidence type="ECO:0000259" key="8">
    <source>
        <dbReference type="PROSITE" id="PS50112"/>
    </source>
</evidence>
<dbReference type="AlphaFoldDB" id="F6W265"/>
<proteinExistence type="predicted"/>
<dbReference type="Pfam" id="PF00989">
    <property type="entry name" value="PAS"/>
    <property type="match status" value="1"/>
</dbReference>
<dbReference type="InterPro" id="IPR001067">
    <property type="entry name" value="Nuc_translocat"/>
</dbReference>
<dbReference type="InterPro" id="IPR035965">
    <property type="entry name" value="PAS-like_dom_sf"/>
</dbReference>
<dbReference type="CDD" id="cd18947">
    <property type="entry name" value="bHLH-PAS_ARNT"/>
    <property type="match status" value="1"/>
</dbReference>
<dbReference type="GO" id="GO:0003677">
    <property type="term" value="F:DNA binding"/>
    <property type="evidence" value="ECO:0007669"/>
    <property type="project" value="UniProtKB-KW"/>
</dbReference>
<feature type="compositionally biased region" description="Basic and acidic residues" evidence="7">
    <location>
        <begin position="63"/>
        <end position="73"/>
    </location>
</feature>
<evidence type="ECO:0000256" key="4">
    <source>
        <dbReference type="ARBA" id="ARBA00023125"/>
    </source>
</evidence>
<dbReference type="GO" id="GO:0001666">
    <property type="term" value="P:response to hypoxia"/>
    <property type="evidence" value="ECO:0007669"/>
    <property type="project" value="UniProtKB-ARBA"/>
</dbReference>
<dbReference type="GO" id="GO:0046983">
    <property type="term" value="F:protein dimerization activity"/>
    <property type="evidence" value="ECO:0007669"/>
    <property type="project" value="InterPro"/>
</dbReference>
<keyword evidence="5" id="KW-0804">Transcription</keyword>
<feature type="compositionally biased region" description="Low complexity" evidence="7">
    <location>
        <begin position="560"/>
        <end position="575"/>
    </location>
</feature>
<dbReference type="GO" id="GO:0005667">
    <property type="term" value="C:transcription regulator complex"/>
    <property type="evidence" value="ECO:0007669"/>
    <property type="project" value="InterPro"/>
</dbReference>
<keyword evidence="4" id="KW-0238">DNA-binding</keyword>
<feature type="compositionally biased region" description="Polar residues" evidence="7">
    <location>
        <begin position="538"/>
        <end position="555"/>
    </location>
</feature>
<dbReference type="InterPro" id="IPR050933">
    <property type="entry name" value="Circadian_TF"/>
</dbReference>
<evidence type="ECO:0000313" key="10">
    <source>
        <dbReference type="Ensembl" id="ENSECAP00000013942.4"/>
    </source>
</evidence>
<accession>F6W265</accession>
<gene>
    <name evidence="10 12" type="primary">ARNT2</name>
</gene>
<dbReference type="SMART" id="SM00353">
    <property type="entry name" value="HLH"/>
    <property type="match status" value="1"/>
</dbReference>
<evidence type="ECO:0000313" key="12">
    <source>
        <dbReference type="VGNC" id="VGNC:56996"/>
    </source>
</evidence>
<evidence type="ECO:0000256" key="2">
    <source>
        <dbReference type="ARBA" id="ARBA00022737"/>
    </source>
</evidence>
<dbReference type="FunFam" id="3.30.450.20:FF:000003">
    <property type="entry name" value="Aryl hydrocarbon receptor nuclear translocator 2"/>
    <property type="match status" value="1"/>
</dbReference>
<feature type="domain" description="PAS" evidence="8">
    <location>
        <begin position="134"/>
        <end position="209"/>
    </location>
</feature>
<evidence type="ECO:0000256" key="1">
    <source>
        <dbReference type="ARBA" id="ARBA00004123"/>
    </source>
</evidence>
<keyword evidence="6" id="KW-0539">Nucleus</keyword>
<evidence type="ECO:0000256" key="7">
    <source>
        <dbReference type="SAM" id="MobiDB-lite"/>
    </source>
</evidence>
<dbReference type="GO" id="GO:0003700">
    <property type="term" value="F:DNA-binding transcription factor activity"/>
    <property type="evidence" value="ECO:0007669"/>
    <property type="project" value="InterPro"/>
</dbReference>
<dbReference type="Proteomes" id="UP000002281">
    <property type="component" value="Chromosome 1"/>
</dbReference>
<reference evidence="10 11" key="1">
    <citation type="journal article" date="2009" name="Science">
        <title>Genome sequence, comparative analysis, and population genetics of the domestic horse.</title>
        <authorList>
            <consortium name="Broad Institute Genome Sequencing Platform"/>
            <consortium name="Broad Institute Whole Genome Assembly Team"/>
            <person name="Wade C.M."/>
            <person name="Giulotto E."/>
            <person name="Sigurdsson S."/>
            <person name="Zoli M."/>
            <person name="Gnerre S."/>
            <person name="Imsland F."/>
            <person name="Lear T.L."/>
            <person name="Adelson D.L."/>
            <person name="Bailey E."/>
            <person name="Bellone R.R."/>
            <person name="Bloecker H."/>
            <person name="Distl O."/>
            <person name="Edgar R.C."/>
            <person name="Garber M."/>
            <person name="Leeb T."/>
            <person name="Mauceli E."/>
            <person name="MacLeod J.N."/>
            <person name="Penedo M.C.T."/>
            <person name="Raison J.M."/>
            <person name="Sharpe T."/>
            <person name="Vogel J."/>
            <person name="Andersson L."/>
            <person name="Antczak D.F."/>
            <person name="Biagi T."/>
            <person name="Binns M.M."/>
            <person name="Chowdhary B.P."/>
            <person name="Coleman S.J."/>
            <person name="Della Valle G."/>
            <person name="Fryc S."/>
            <person name="Guerin G."/>
            <person name="Hasegawa T."/>
            <person name="Hill E.W."/>
            <person name="Jurka J."/>
            <person name="Kiialainen A."/>
            <person name="Lindgren G."/>
            <person name="Liu J."/>
            <person name="Magnani E."/>
            <person name="Mickelson J.R."/>
            <person name="Murray J."/>
            <person name="Nergadze S.G."/>
            <person name="Onofrio R."/>
            <person name="Pedroni S."/>
            <person name="Piras M.F."/>
            <person name="Raudsepp T."/>
            <person name="Rocchi M."/>
            <person name="Roeed K.H."/>
            <person name="Ryder O.A."/>
            <person name="Searle S."/>
            <person name="Skow L."/>
            <person name="Swinburne J.E."/>
            <person name="Syvaenen A.C."/>
            <person name="Tozaki T."/>
            <person name="Valberg S.J."/>
            <person name="Vaudin M."/>
            <person name="White J.R."/>
            <person name="Zody M.C."/>
            <person name="Lander E.S."/>
            <person name="Lindblad-Toh K."/>
        </authorList>
    </citation>
    <scope>NUCLEOTIDE SEQUENCE [LARGE SCALE GENOMIC DNA]</scope>
    <source>
        <strain evidence="10 11">Thoroughbred</strain>
    </source>
</reference>
<keyword evidence="3" id="KW-0805">Transcription regulation</keyword>
<evidence type="ECO:0000259" key="9">
    <source>
        <dbReference type="PROSITE" id="PS50888"/>
    </source>
</evidence>
<dbReference type="VGNC" id="VGNC:56996">
    <property type="gene designation" value="ARNT2"/>
</dbReference>
<dbReference type="CDD" id="cd00130">
    <property type="entry name" value="PAS"/>
    <property type="match status" value="2"/>
</dbReference>
<evidence type="ECO:0000256" key="5">
    <source>
        <dbReference type="ARBA" id="ARBA00023163"/>
    </source>
</evidence>
<dbReference type="GeneTree" id="ENSGT00940000158198"/>
<dbReference type="FunFam" id="4.10.280.10:FF:000011">
    <property type="entry name" value="Aryl hydrocarbon receptor nuclear translocator 2"/>
    <property type="match status" value="1"/>
</dbReference>
<feature type="region of interest" description="Disordered" evidence="7">
    <location>
        <begin position="528"/>
        <end position="667"/>
    </location>
</feature>
<name>F6W265_HORSE</name>
<dbReference type="PROSITE" id="PS50112">
    <property type="entry name" value="PAS"/>
    <property type="match status" value="1"/>
</dbReference>
<feature type="compositionally biased region" description="Polar residues" evidence="7">
    <location>
        <begin position="592"/>
        <end position="601"/>
    </location>
</feature>
<dbReference type="PROSITE" id="PS50888">
    <property type="entry name" value="BHLH"/>
    <property type="match status" value="1"/>
</dbReference>
<dbReference type="Ensembl" id="ENSECAT00000017193.4">
    <property type="protein sequence ID" value="ENSECAP00000013942.4"/>
    <property type="gene ID" value="ENSECAG00000015748.4"/>
</dbReference>
<dbReference type="InterPro" id="IPR001610">
    <property type="entry name" value="PAC"/>
</dbReference>
<evidence type="ECO:0000313" key="11">
    <source>
        <dbReference type="Proteomes" id="UP000002281"/>
    </source>
</evidence>
<dbReference type="PRINTS" id="PR00785">
    <property type="entry name" value="NCTRNSLOCATR"/>
</dbReference>
<dbReference type="InterPro" id="IPR011598">
    <property type="entry name" value="bHLH_dom"/>
</dbReference>
<dbReference type="Bgee" id="ENSECAG00000015748">
    <property type="expression patterns" value="Expressed in prefrontal cortex and 18 other cell types or tissues"/>
</dbReference>
<dbReference type="Gene3D" id="4.10.280.10">
    <property type="entry name" value="Helix-loop-helix DNA-binding domain"/>
    <property type="match status" value="1"/>
</dbReference>
<comment type="subcellular location">
    <subcellularLocation>
        <location evidence="1">Nucleus</location>
    </subcellularLocation>
</comment>
<dbReference type="GO" id="GO:0005634">
    <property type="term" value="C:nucleus"/>
    <property type="evidence" value="ECO:0007669"/>
    <property type="project" value="UniProtKB-SubCell"/>
</dbReference>
<dbReference type="SMART" id="SM00091">
    <property type="entry name" value="PAS"/>
    <property type="match status" value="1"/>
</dbReference>
<keyword evidence="11" id="KW-1185">Reference proteome</keyword>
<reference evidence="10" key="3">
    <citation type="submission" date="2025-09" db="UniProtKB">
        <authorList>
            <consortium name="Ensembl"/>
        </authorList>
    </citation>
    <scope>IDENTIFICATION</scope>
    <source>
        <strain evidence="10">Thoroughbred</strain>
    </source>
</reference>
<dbReference type="Pfam" id="PF14598">
    <property type="entry name" value="PAS_11"/>
    <property type="match status" value="1"/>
</dbReference>
<dbReference type="ExpressionAtlas" id="F6W265">
    <property type="expression patterns" value="baseline"/>
</dbReference>
<sequence>MATPAAVNPPEMASDIPGSVALPVAPMAASGQVRMAGAMPARGGKRRSGMDFDDEDGEGPSKFSRENHSEIERRRRNKMTQYITELSDMVPTCSALARKPDKLTILRMAVSHMKSMRGTGNKSTDGAYKPSFLTEQELKHLILEAADGFLFVVAAETGRVIYVSDSVTPVLNQPQSEWFGSTLYEQVHPDDVEKLREQLCTSENSMTGRILDLKTGTVKKEGQQSSMRMCMGSRRSFICRMRCGNAPLDHLPLNRITTMRKRFRNGLGPVKEGEAQYAVVHCTGYIKAWPPAGMTIPEEDADVGQGSKYCLVAIGRLQDLLGKDILEFCHSEDQSHLRESFQQVVKLKGQVLSVMYRFRTKNREWMLIRTSSFTFQNPYSDEIEYIICTNTNVKQLQQQQAELEVHQRDGLSSYDLSQVPVPNLPAGVHEAGKSVEKADAIFSQERDPRFAEMFAGISASEKKMMSSASAAGTQQIYSQGSPFPPGHSGKAFSSSVVHVPGVNDIQSSSSTGQNMSQISRQLNQGQVAWTGSRPPFPGQSSKTQSSPFGIGTSHTYPADPSSYSPLSSPATSSPSGNAYSGLANRTPGFAESGQSSGQFQGRPSEVWSQWQSQHHGQQSGEQHSHQQPGQTEVFQDMLPMPGDPTQGTGNYNIEDFADLGMFPPFSE</sequence>
<dbReference type="PANTHER" id="PTHR23042">
    <property type="entry name" value="CIRCADIAN PROTEIN CLOCK/ARNT/BMAL/PAS"/>
    <property type="match status" value="1"/>
</dbReference>
<protein>
    <submittedName>
        <fullName evidence="10">Aryl hydrocarbon receptor nuclear translocator 2</fullName>
    </submittedName>
</protein>
<dbReference type="InterPro" id="IPR036638">
    <property type="entry name" value="HLH_DNA-bd_sf"/>
</dbReference>
<feature type="domain" description="BHLH" evidence="9">
    <location>
        <begin position="63"/>
        <end position="116"/>
    </location>
</feature>
<organism evidence="10 11">
    <name type="scientific">Equus caballus</name>
    <name type="common">Horse</name>
    <dbReference type="NCBI Taxonomy" id="9796"/>
    <lineage>
        <taxon>Eukaryota</taxon>
        <taxon>Metazoa</taxon>
        <taxon>Chordata</taxon>
        <taxon>Craniata</taxon>
        <taxon>Vertebrata</taxon>
        <taxon>Euteleostomi</taxon>
        <taxon>Mammalia</taxon>
        <taxon>Eutheria</taxon>
        <taxon>Laurasiatheria</taxon>
        <taxon>Perissodactyla</taxon>
        <taxon>Equidae</taxon>
        <taxon>Equus</taxon>
    </lineage>
</organism>
<dbReference type="GO" id="GO:0005737">
    <property type="term" value="C:cytoplasm"/>
    <property type="evidence" value="ECO:0007669"/>
    <property type="project" value="InterPro"/>
</dbReference>
<dbReference type="Pfam" id="PF00010">
    <property type="entry name" value="HLH"/>
    <property type="match status" value="1"/>
</dbReference>
<dbReference type="Gene3D" id="3.30.450.20">
    <property type="entry name" value="PAS domain"/>
    <property type="match status" value="2"/>
</dbReference>
<evidence type="ECO:0000256" key="3">
    <source>
        <dbReference type="ARBA" id="ARBA00023015"/>
    </source>
</evidence>
<reference evidence="10" key="2">
    <citation type="submission" date="2025-08" db="UniProtKB">
        <authorList>
            <consortium name="Ensembl"/>
        </authorList>
    </citation>
    <scope>IDENTIFICATION</scope>
    <source>
        <strain evidence="10">Thoroughbred</strain>
    </source>
</reference>
<dbReference type="InterPro" id="IPR000014">
    <property type="entry name" value="PAS"/>
</dbReference>